<proteinExistence type="predicted"/>
<protein>
    <submittedName>
        <fullName evidence="1">Phage tail assembly protein</fullName>
    </submittedName>
</protein>
<dbReference type="Proteomes" id="UP000615026">
    <property type="component" value="Unassembled WGS sequence"/>
</dbReference>
<organism evidence="1 2">
    <name type="scientific">Leptolyngbya cf. ectocarpi LEGE 11479</name>
    <dbReference type="NCBI Taxonomy" id="1828722"/>
    <lineage>
        <taxon>Bacteria</taxon>
        <taxon>Bacillati</taxon>
        <taxon>Cyanobacteriota</taxon>
        <taxon>Cyanophyceae</taxon>
        <taxon>Leptolyngbyales</taxon>
        <taxon>Leptolyngbyaceae</taxon>
        <taxon>Leptolyngbya group</taxon>
        <taxon>Leptolyngbya</taxon>
    </lineage>
</organism>
<evidence type="ECO:0000313" key="1">
    <source>
        <dbReference type="EMBL" id="MBE9070545.1"/>
    </source>
</evidence>
<accession>A0A928ZZV2</accession>
<dbReference type="EMBL" id="JADEXP010000458">
    <property type="protein sequence ID" value="MBE9070545.1"/>
    <property type="molecule type" value="Genomic_DNA"/>
</dbReference>
<gene>
    <name evidence="1" type="ORF">IQ260_28270</name>
</gene>
<dbReference type="AlphaFoldDB" id="A0A928ZZV2"/>
<sequence length="124" mass="13981">MTSLFPTSFNFVLPKGLIDSQGSLHRQGRMRLATAKDEIICSQHPDVQSDPGYSTLVMLAQVVEQLGDLDTITPELLENLFRPDFQYLKLFYEQIHQGATPELTAQCPQCQHRFSMGLTPSEKP</sequence>
<name>A0A928ZZV2_LEPEC</name>
<keyword evidence="2" id="KW-1185">Reference proteome</keyword>
<comment type="caution">
    <text evidence="1">The sequence shown here is derived from an EMBL/GenBank/DDBJ whole genome shotgun (WGS) entry which is preliminary data.</text>
</comment>
<reference evidence="1" key="1">
    <citation type="submission" date="2020-10" db="EMBL/GenBank/DDBJ databases">
        <authorList>
            <person name="Castelo-Branco R."/>
            <person name="Eusebio N."/>
            <person name="Adriana R."/>
            <person name="Vieira A."/>
            <person name="Brugerolle De Fraissinette N."/>
            <person name="Rezende De Castro R."/>
            <person name="Schneider M.P."/>
            <person name="Vasconcelos V."/>
            <person name="Leao P.N."/>
        </authorList>
    </citation>
    <scope>NUCLEOTIDE SEQUENCE</scope>
    <source>
        <strain evidence="1">LEGE 11479</strain>
    </source>
</reference>
<evidence type="ECO:0000313" key="2">
    <source>
        <dbReference type="Proteomes" id="UP000615026"/>
    </source>
</evidence>